<gene>
    <name evidence="2" type="ORF">S03H2_59239</name>
</gene>
<feature type="non-terminal residue" evidence="2">
    <location>
        <position position="246"/>
    </location>
</feature>
<organism evidence="2">
    <name type="scientific">marine sediment metagenome</name>
    <dbReference type="NCBI Taxonomy" id="412755"/>
    <lineage>
        <taxon>unclassified sequences</taxon>
        <taxon>metagenomes</taxon>
        <taxon>ecological metagenomes</taxon>
    </lineage>
</organism>
<dbReference type="Pfam" id="PF18998">
    <property type="entry name" value="Flg_new_2"/>
    <property type="match status" value="3"/>
</dbReference>
<reference evidence="2" key="1">
    <citation type="journal article" date="2014" name="Front. Microbiol.">
        <title>High frequency of phylogenetically diverse reductive dehalogenase-homologous genes in deep subseafloor sedimentary metagenomes.</title>
        <authorList>
            <person name="Kawai M."/>
            <person name="Futagami T."/>
            <person name="Toyoda A."/>
            <person name="Takaki Y."/>
            <person name="Nishi S."/>
            <person name="Hori S."/>
            <person name="Arai W."/>
            <person name="Tsubouchi T."/>
            <person name="Morono Y."/>
            <person name="Uchiyama I."/>
            <person name="Ito T."/>
            <person name="Fujiyama A."/>
            <person name="Inagaki F."/>
            <person name="Takami H."/>
        </authorList>
    </citation>
    <scope>NUCLEOTIDE SEQUENCE</scope>
    <source>
        <strain evidence="2">Expedition CK06-06</strain>
    </source>
</reference>
<dbReference type="EMBL" id="BARU01038086">
    <property type="protein sequence ID" value="GAH80730.1"/>
    <property type="molecule type" value="Genomic_DNA"/>
</dbReference>
<dbReference type="InterPro" id="IPR044060">
    <property type="entry name" value="Bacterial_rp_domain"/>
</dbReference>
<feature type="domain" description="Bacterial repeat" evidence="1">
    <location>
        <begin position="109"/>
        <end position="177"/>
    </location>
</feature>
<dbReference type="Gene3D" id="2.60.120.200">
    <property type="match status" value="1"/>
</dbReference>
<feature type="domain" description="Bacterial repeat" evidence="1">
    <location>
        <begin position="183"/>
        <end position="245"/>
    </location>
</feature>
<feature type="domain" description="Bacterial repeat" evidence="1">
    <location>
        <begin position="37"/>
        <end position="104"/>
    </location>
</feature>
<feature type="non-terminal residue" evidence="2">
    <location>
        <position position="1"/>
    </location>
</feature>
<protein>
    <recommendedName>
        <fullName evidence="1">Bacterial repeat domain-containing protein</fullName>
    </recommendedName>
</protein>
<comment type="caution">
    <text evidence="2">The sequence shown here is derived from an EMBL/GenBank/DDBJ whole genome shotgun (WGS) entry which is preliminary data.</text>
</comment>
<dbReference type="SUPFAM" id="SSF49899">
    <property type="entry name" value="Concanavalin A-like lectins/glucanases"/>
    <property type="match status" value="1"/>
</dbReference>
<name>X1JGS6_9ZZZZ</name>
<accession>X1JGS6</accession>
<dbReference type="InterPro" id="IPR013320">
    <property type="entry name" value="ConA-like_dom_sf"/>
</dbReference>
<evidence type="ECO:0000259" key="1">
    <source>
        <dbReference type="Pfam" id="PF18998"/>
    </source>
</evidence>
<proteinExistence type="predicted"/>
<dbReference type="AlphaFoldDB" id="X1JGS6"/>
<sequence>WVCCDGTYFDGLIDDVRLYNRVLNSTELALLAEQGLYTLTVNSGSGDGQYVEDQAVNISADAAPSGYQFDEWTGDTTYVANVSSSSTTVTMPDDDVEITATYEQTVVYYTLTVNSGSGDGDYEENDVANISADAAPSGQDFDEWVGDTSGIPSVTSSSTTLTMPASNQEITATYTDKTWTLTVNSGTGDGDYVVVTVVGISADAAPSGQDFDEWVGDTEGIASLTSASTTLTMPYANAEITATYTD</sequence>
<evidence type="ECO:0000313" key="2">
    <source>
        <dbReference type="EMBL" id="GAH80730.1"/>
    </source>
</evidence>